<comment type="cofactor">
    <cofactor evidence="1">
        <name>FAD</name>
        <dbReference type="ChEBI" id="CHEBI:57692"/>
    </cofactor>
</comment>
<evidence type="ECO:0000256" key="3">
    <source>
        <dbReference type="ARBA" id="ARBA00022630"/>
    </source>
</evidence>
<keyword evidence="4" id="KW-0274">FAD</keyword>
<dbReference type="AlphaFoldDB" id="A0A372LG64"/>
<comment type="caution">
    <text evidence="8">The sequence shown here is derived from an EMBL/GenBank/DDBJ whole genome shotgun (WGS) entry which is preliminary data.</text>
</comment>
<name>A0A372LG64_9BACI</name>
<sequence length="108" mass="12207">MITGPQSPSVLSNMMVSIEQHVEWVANCIGYLRRHHVETIEAKVEAEEYWSQHCNDLADAVLITKTDSWYMGGISKASHVVSWHIPGVLSHTARFAMMLQLKAMKDIL</sequence>
<keyword evidence="3" id="KW-0285">Flavoprotein</keyword>
<evidence type="ECO:0000256" key="5">
    <source>
        <dbReference type="ARBA" id="ARBA00022857"/>
    </source>
</evidence>
<evidence type="ECO:0000256" key="6">
    <source>
        <dbReference type="ARBA" id="ARBA00023002"/>
    </source>
</evidence>
<evidence type="ECO:0000313" key="9">
    <source>
        <dbReference type="Proteomes" id="UP000262939"/>
    </source>
</evidence>
<organism evidence="8 9">
    <name type="scientific">Peribacillus glennii</name>
    <dbReference type="NCBI Taxonomy" id="2303991"/>
    <lineage>
        <taxon>Bacteria</taxon>
        <taxon>Bacillati</taxon>
        <taxon>Bacillota</taxon>
        <taxon>Bacilli</taxon>
        <taxon>Bacillales</taxon>
        <taxon>Bacillaceae</taxon>
        <taxon>Peribacillus</taxon>
    </lineage>
</organism>
<evidence type="ECO:0000256" key="7">
    <source>
        <dbReference type="ARBA" id="ARBA00023033"/>
    </source>
</evidence>
<keyword evidence="9" id="KW-1185">Reference proteome</keyword>
<dbReference type="InterPro" id="IPR050775">
    <property type="entry name" value="FAD-binding_Monooxygenases"/>
</dbReference>
<evidence type="ECO:0000256" key="4">
    <source>
        <dbReference type="ARBA" id="ARBA00022827"/>
    </source>
</evidence>
<dbReference type="PANTHER" id="PTHR43098">
    <property type="entry name" value="L-ORNITHINE N(5)-MONOOXYGENASE-RELATED"/>
    <property type="match status" value="1"/>
</dbReference>
<dbReference type="Proteomes" id="UP000262939">
    <property type="component" value="Unassembled WGS sequence"/>
</dbReference>
<keyword evidence="7" id="KW-0503">Monooxygenase</keyword>
<protein>
    <submittedName>
        <fullName evidence="8">Uncharacterized protein</fullName>
    </submittedName>
</protein>
<keyword evidence="5" id="KW-0521">NADP</keyword>
<dbReference type="EMBL" id="QVTD01000003">
    <property type="protein sequence ID" value="RFU65059.1"/>
    <property type="molecule type" value="Genomic_DNA"/>
</dbReference>
<evidence type="ECO:0000313" key="8">
    <source>
        <dbReference type="EMBL" id="RFU65059.1"/>
    </source>
</evidence>
<gene>
    <name evidence="8" type="ORF">D0466_03860</name>
</gene>
<evidence type="ECO:0000256" key="1">
    <source>
        <dbReference type="ARBA" id="ARBA00001974"/>
    </source>
</evidence>
<dbReference type="InterPro" id="IPR036188">
    <property type="entry name" value="FAD/NAD-bd_sf"/>
</dbReference>
<evidence type="ECO:0000256" key="2">
    <source>
        <dbReference type="ARBA" id="ARBA00010139"/>
    </source>
</evidence>
<keyword evidence="6" id="KW-0560">Oxidoreductase</keyword>
<proteinExistence type="inferred from homology"/>
<accession>A0A372LG64</accession>
<dbReference type="Gene3D" id="3.50.50.60">
    <property type="entry name" value="FAD/NAD(P)-binding domain"/>
    <property type="match status" value="1"/>
</dbReference>
<reference evidence="8 9" key="1">
    <citation type="submission" date="2018-08" db="EMBL/GenBank/DDBJ databases">
        <title>Bacillus chawlae sp. nov., Bacillus glennii sp. nov., and Bacillus saganii sp. nov. Isolated from the Vehicle Assembly Building at Kennedy Space Center where the Viking Spacecraft were Assembled.</title>
        <authorList>
            <person name="Seuylemezian A."/>
            <person name="Vaishampayan P."/>
        </authorList>
    </citation>
    <scope>NUCLEOTIDE SEQUENCE [LARGE SCALE GENOMIC DNA]</scope>
    <source>
        <strain evidence="8 9">V44-8</strain>
    </source>
</reference>
<comment type="similarity">
    <text evidence="2">Belongs to the FAD-binding monooxygenase family.</text>
</comment>
<dbReference type="PANTHER" id="PTHR43098:SF3">
    <property type="entry name" value="L-ORNITHINE N(5)-MONOOXYGENASE-RELATED"/>
    <property type="match status" value="1"/>
</dbReference>
<dbReference type="GO" id="GO:0016709">
    <property type="term" value="F:oxidoreductase activity, acting on paired donors, with incorporation or reduction of molecular oxygen, NAD(P)H as one donor, and incorporation of one atom of oxygen"/>
    <property type="evidence" value="ECO:0007669"/>
    <property type="project" value="UniProtKB-ARBA"/>
</dbReference>